<dbReference type="InterPro" id="IPR000868">
    <property type="entry name" value="Isochorismatase-like_dom"/>
</dbReference>
<comment type="similarity">
    <text evidence="4">Belongs to the DNA polymerase type-B-like family.</text>
</comment>
<dbReference type="EC" id="2.7.7.19" evidence="5"/>
<feature type="compositionally biased region" description="Pro residues" evidence="9">
    <location>
        <begin position="1176"/>
        <end position="1185"/>
    </location>
</feature>
<dbReference type="InterPro" id="IPR043519">
    <property type="entry name" value="NT_sf"/>
</dbReference>
<dbReference type="STRING" id="1507870.A0A1V8THW2"/>
<evidence type="ECO:0000313" key="14">
    <source>
        <dbReference type="Proteomes" id="UP000192596"/>
    </source>
</evidence>
<evidence type="ECO:0000256" key="6">
    <source>
        <dbReference type="ARBA" id="ARBA00022679"/>
    </source>
</evidence>
<keyword evidence="6" id="KW-0808">Transferase</keyword>
<dbReference type="CDD" id="cd05402">
    <property type="entry name" value="NT_PAP_TUTase"/>
    <property type="match status" value="1"/>
</dbReference>
<dbReference type="SUPFAM" id="SSF81301">
    <property type="entry name" value="Nucleotidyltransferase"/>
    <property type="match status" value="1"/>
</dbReference>
<evidence type="ECO:0000256" key="8">
    <source>
        <dbReference type="ARBA" id="ARBA00022842"/>
    </source>
</evidence>
<feature type="compositionally biased region" description="Polar residues" evidence="9">
    <location>
        <begin position="799"/>
        <end position="819"/>
    </location>
</feature>
<dbReference type="SUPFAM" id="SSF52499">
    <property type="entry name" value="Isochorismatase-like hydrolases"/>
    <property type="match status" value="1"/>
</dbReference>
<dbReference type="OrthoDB" id="2274644at2759"/>
<comment type="caution">
    <text evidence="13">The sequence shown here is derived from an EMBL/GenBank/DDBJ whole genome shotgun (WGS) entry which is preliminary data.</text>
</comment>
<proteinExistence type="inferred from homology"/>
<dbReference type="Gene3D" id="1.10.1410.10">
    <property type="match status" value="1"/>
</dbReference>
<dbReference type="SUPFAM" id="SSF81631">
    <property type="entry name" value="PAP/OAS1 substrate-binding domain"/>
    <property type="match status" value="1"/>
</dbReference>
<feature type="domain" description="Isochorismatase-like" evidence="10">
    <location>
        <begin position="13"/>
        <end position="163"/>
    </location>
</feature>
<dbReference type="Gene3D" id="3.30.460.10">
    <property type="entry name" value="Beta Polymerase, domain 2"/>
    <property type="match status" value="1"/>
</dbReference>
<dbReference type="PANTHER" id="PTHR12271">
    <property type="entry name" value="POLY A POLYMERASE CID PAP -RELATED"/>
    <property type="match status" value="1"/>
</dbReference>
<evidence type="ECO:0000256" key="1">
    <source>
        <dbReference type="ARBA" id="ARBA00001936"/>
    </source>
</evidence>
<dbReference type="InParanoid" id="A0A1V8THW2"/>
<dbReference type="Pfam" id="PF00857">
    <property type="entry name" value="Isochorismatase"/>
    <property type="match status" value="1"/>
</dbReference>
<evidence type="ECO:0000256" key="2">
    <source>
        <dbReference type="ARBA" id="ARBA00001946"/>
    </source>
</evidence>
<feature type="compositionally biased region" description="Low complexity" evidence="9">
    <location>
        <begin position="622"/>
        <end position="643"/>
    </location>
</feature>
<evidence type="ECO:0000256" key="3">
    <source>
        <dbReference type="ARBA" id="ARBA00006336"/>
    </source>
</evidence>
<dbReference type="InterPro" id="IPR002058">
    <property type="entry name" value="PAP_assoc"/>
</dbReference>
<feature type="compositionally biased region" description="Low complexity" evidence="9">
    <location>
        <begin position="701"/>
        <end position="710"/>
    </location>
</feature>
<feature type="region of interest" description="Disordered" evidence="9">
    <location>
        <begin position="1130"/>
        <end position="1233"/>
    </location>
</feature>
<comment type="similarity">
    <text evidence="3">Belongs to the isochorismatase family.</text>
</comment>
<protein>
    <recommendedName>
        <fullName evidence="5">polynucleotide adenylyltransferase</fullName>
        <ecNumber evidence="5">2.7.7.19</ecNumber>
    </recommendedName>
</protein>
<dbReference type="InterPro" id="IPR054708">
    <property type="entry name" value="MTPAP-like_central"/>
</dbReference>
<feature type="region of interest" description="Disordered" evidence="9">
    <location>
        <begin position="1037"/>
        <end position="1058"/>
    </location>
</feature>
<dbReference type="PANTHER" id="PTHR12271:SF113">
    <property type="entry name" value="POLY(A) RNA POLYMERASE CID11"/>
    <property type="match status" value="1"/>
</dbReference>
<dbReference type="GO" id="GO:1990817">
    <property type="term" value="F:poly(A) RNA polymerase activity"/>
    <property type="evidence" value="ECO:0007669"/>
    <property type="project" value="UniProtKB-EC"/>
</dbReference>
<organism evidence="13 14">
    <name type="scientific">Cryoendolithus antarcticus</name>
    <dbReference type="NCBI Taxonomy" id="1507870"/>
    <lineage>
        <taxon>Eukaryota</taxon>
        <taxon>Fungi</taxon>
        <taxon>Dikarya</taxon>
        <taxon>Ascomycota</taxon>
        <taxon>Pezizomycotina</taxon>
        <taxon>Dothideomycetes</taxon>
        <taxon>Dothideomycetidae</taxon>
        <taxon>Cladosporiales</taxon>
        <taxon>Cladosporiaceae</taxon>
        <taxon>Cryoendolithus</taxon>
    </lineage>
</organism>
<dbReference type="GO" id="GO:0010605">
    <property type="term" value="P:negative regulation of macromolecule metabolic process"/>
    <property type="evidence" value="ECO:0007669"/>
    <property type="project" value="UniProtKB-ARBA"/>
</dbReference>
<sequence>MSAPTRRMKNPTIFICDLQEKFRPAIHAFPQVLTTTQKLLTAARILSIPVFATTQLRAKLGPTCPELQLDSHPTLAAHADKSKFSMWIPEIQTAFAALGSGKREVVIVGIESHICVTQTALDLLREGHRVYVLADGVSSCNAEEVPVALARLRAEGAVVTTSESWLYECMGDAGIGEFREMAKLVKEEAGRTKEGLRALSSEARRHVAPQRLPVVCKYEVGSEKPRRRMPYIDAARERLDPPREPPKKTLDPAQEKKLKGDMRTLYDRLEDKKEGQRVELVQKLGRIMREEWPDGNIQVAVFGSSGNLLSSSDSDVDICVTTSLKELESMHSLAMLLDRHGMTSVLCRAAAKVPIVKCWDPELQLACDINVNNTLALENTRMIKTYVQMDQRVRILAKVVKHWTKQRILNDAAYGGTISSYTWICMIINFLQRRSPPVLPSLQKIPNVARSTVDGHPSRFADDLEALNGYGEYNEDSYATLLFDFFKHYGYEFDFAPNVISVREGRYYTRKEKGWTDKHMPEAHCRLAVEEPFNTGRNLGNSADEYSWHGIHLEIRRAFDLLKENKSLDEVCQQYEFPPETSLKSDFVIPSSNKPKPVLTRSASQSGRSNESGGSGRRKGGPRNNSAQRASNRRASSGASFNAPRGFMQSPMLNGMPDHFPKQNANLHEQLFQQWQYLQAQQDALRNQLLAQQASQQAQAHAQARAGDLAGINPPHQRPQFLPGGLPNGQAVAPAPQTAPLQSGFINYPYTPRFHPPSPMQQQQAQRSREGTITNPSSPSMAAAMPALRRQIHRATLPDGSNGSIRSQSQPGRSFPNQGFQQIAPFDLATMPNGLQNLRMAQPLGAMPNGHMQFANMPTMRHATQMPTTETAVPKEYVGFYIGQSPQLGPQYANVGHMQMPNVPALRDAPPRQRRVTPDLMPPPQKARHSSRSPSPLGHLRSYSTTGDLRAANGQGAAAARSQLSFGSAAPVLVSTPVRSPVGDGGPIIANGSNPPVLPRPAERPNGLANGDVAVPISRTEQPRTQTLPLRMMDEAASEATGPEKPLASPHVAPSPRMRTSPQLQLIANGTVHHSNGVNEQYPELLPLSAQPLLSPVAELRTPSPTHQRLFEPHSSPSRVRTNGISPIVPLTNGKGHAQRTENCAPTPKSPITNGVKAKSPTTATIDKPKPLPNSMAPPPPPTPLGEPHEPAQDKNPWQPVTSRKGHKKSKSAANAGSPREGMPSDISERKGG</sequence>
<evidence type="ECO:0000256" key="7">
    <source>
        <dbReference type="ARBA" id="ARBA00022723"/>
    </source>
</evidence>
<evidence type="ECO:0000256" key="5">
    <source>
        <dbReference type="ARBA" id="ARBA00012388"/>
    </source>
</evidence>
<dbReference type="Pfam" id="PF22600">
    <property type="entry name" value="MTPAP-like_central"/>
    <property type="match status" value="1"/>
</dbReference>
<feature type="region of interest" description="Disordered" evidence="9">
    <location>
        <begin position="583"/>
        <end position="658"/>
    </location>
</feature>
<keyword evidence="8" id="KW-0460">Magnesium</keyword>
<feature type="region of interest" description="Disordered" evidence="9">
    <location>
        <begin position="978"/>
        <end position="1012"/>
    </location>
</feature>
<comment type="cofactor">
    <cofactor evidence="1">
        <name>Mn(2+)</name>
        <dbReference type="ChEBI" id="CHEBI:29035"/>
    </cofactor>
</comment>
<feature type="compositionally biased region" description="Polar residues" evidence="9">
    <location>
        <begin position="760"/>
        <end position="775"/>
    </location>
</feature>
<evidence type="ECO:0000256" key="9">
    <source>
        <dbReference type="SAM" id="MobiDB-lite"/>
    </source>
</evidence>
<evidence type="ECO:0000313" key="13">
    <source>
        <dbReference type="EMBL" id="OQO10967.1"/>
    </source>
</evidence>
<dbReference type="GO" id="GO:0031123">
    <property type="term" value="P:RNA 3'-end processing"/>
    <property type="evidence" value="ECO:0007669"/>
    <property type="project" value="TreeGrafter"/>
</dbReference>
<feature type="domain" description="PAP-associated" evidence="11">
    <location>
        <begin position="478"/>
        <end position="535"/>
    </location>
</feature>
<name>A0A1V8THW2_9PEZI</name>
<feature type="region of interest" description="Disordered" evidence="9">
    <location>
        <begin position="753"/>
        <end position="780"/>
    </location>
</feature>
<keyword evidence="7" id="KW-0479">Metal-binding</keyword>
<dbReference type="CDD" id="cd01012">
    <property type="entry name" value="YcaC_related"/>
    <property type="match status" value="1"/>
</dbReference>
<evidence type="ECO:0000259" key="12">
    <source>
        <dbReference type="Pfam" id="PF22600"/>
    </source>
</evidence>
<evidence type="ECO:0000259" key="10">
    <source>
        <dbReference type="Pfam" id="PF00857"/>
    </source>
</evidence>
<reference evidence="14" key="1">
    <citation type="submission" date="2017-03" db="EMBL/GenBank/DDBJ databases">
        <title>Genomes of endolithic fungi from Antarctica.</title>
        <authorList>
            <person name="Coleine C."/>
            <person name="Masonjones S."/>
            <person name="Stajich J.E."/>
        </authorList>
    </citation>
    <scope>NUCLEOTIDE SEQUENCE [LARGE SCALE GENOMIC DNA]</scope>
    <source>
        <strain evidence="14">CCFEE 5527</strain>
    </source>
</reference>
<feature type="domain" description="Poly(A) RNA polymerase mitochondrial-like central palm" evidence="12">
    <location>
        <begin position="259"/>
        <end position="388"/>
    </location>
</feature>
<accession>A0A1V8THW2</accession>
<dbReference type="Gene3D" id="3.40.50.850">
    <property type="entry name" value="Isochorismatase-like"/>
    <property type="match status" value="1"/>
</dbReference>
<evidence type="ECO:0000259" key="11">
    <source>
        <dbReference type="Pfam" id="PF03828"/>
    </source>
</evidence>
<feature type="region of interest" description="Disordered" evidence="9">
    <location>
        <begin position="701"/>
        <end position="730"/>
    </location>
</feature>
<dbReference type="Proteomes" id="UP000192596">
    <property type="component" value="Unassembled WGS sequence"/>
</dbReference>
<dbReference type="GO" id="GO:0046872">
    <property type="term" value="F:metal ion binding"/>
    <property type="evidence" value="ECO:0007669"/>
    <property type="project" value="UniProtKB-KW"/>
</dbReference>
<dbReference type="Pfam" id="PF03828">
    <property type="entry name" value="PAP_assoc"/>
    <property type="match status" value="1"/>
</dbReference>
<feature type="region of interest" description="Disordered" evidence="9">
    <location>
        <begin position="237"/>
        <end position="257"/>
    </location>
</feature>
<evidence type="ECO:0000256" key="4">
    <source>
        <dbReference type="ARBA" id="ARBA00008593"/>
    </source>
</evidence>
<feature type="region of interest" description="Disordered" evidence="9">
    <location>
        <begin position="796"/>
        <end position="819"/>
    </location>
</feature>
<gene>
    <name evidence="13" type="ORF">B0A48_05222</name>
</gene>
<dbReference type="EMBL" id="NAJO01000007">
    <property type="protein sequence ID" value="OQO10967.1"/>
    <property type="molecule type" value="Genomic_DNA"/>
</dbReference>
<comment type="cofactor">
    <cofactor evidence="2">
        <name>Mg(2+)</name>
        <dbReference type="ChEBI" id="CHEBI:18420"/>
    </cofactor>
</comment>
<keyword evidence="14" id="KW-1185">Reference proteome</keyword>
<dbReference type="AlphaFoldDB" id="A0A1V8THW2"/>
<feature type="region of interest" description="Disordered" evidence="9">
    <location>
        <begin position="901"/>
        <end position="944"/>
    </location>
</feature>
<dbReference type="InterPro" id="IPR036380">
    <property type="entry name" value="Isochorismatase-like_sf"/>
</dbReference>